<keyword evidence="11" id="KW-0007">Acetylation</keyword>
<evidence type="ECO:0000256" key="6">
    <source>
        <dbReference type="ARBA" id="ARBA00015636"/>
    </source>
</evidence>
<keyword evidence="12" id="KW-0508">mRNA splicing</keyword>
<evidence type="ECO:0000256" key="9">
    <source>
        <dbReference type="ARBA" id="ARBA00022664"/>
    </source>
</evidence>
<evidence type="ECO:0000256" key="13">
    <source>
        <dbReference type="ARBA" id="ARBA00023242"/>
    </source>
</evidence>
<gene>
    <name evidence="18" type="primary">dcps</name>
</gene>
<evidence type="ECO:0000256" key="8">
    <source>
        <dbReference type="ARBA" id="ARBA00022553"/>
    </source>
</evidence>
<sequence>MGDSIEKSQENQEESCPRKKQKTASDTNKNSGDGSADQSILSKFQIKKVLRDSTREKNIFIHGEIDDQEAIVILEKTPIGQDTLVELLKDSSLQLKMKNDIYSNYLLIPPAHLNDIKTSLICPATQKHVKKYQVQETFLVEETEEDYRSITLPYIQSQSFSVQWVYNILEKKAEVERIVFEDPDPKTGFVLLPDFKWDTKQLDDLYLIAIVRQKDIKSLRDLRSEHIPLLENILKKGQEAILQRYSVPACKLRIYLHYQPSYYHLHVHFTSLSHDAPGSGVERAHLLSDVILNVKANPTYYQHRPLTFTLRADDNLASKFREAGKLPDC</sequence>
<dbReference type="GO" id="GO:0008380">
    <property type="term" value="P:RNA splicing"/>
    <property type="evidence" value="ECO:0007669"/>
    <property type="project" value="UniProtKB-KW"/>
</dbReference>
<keyword evidence="10 15" id="KW-0378">Hydrolase</keyword>
<comment type="similarity">
    <text evidence="3 15">Belongs to the HIT family.</text>
</comment>
<comment type="function">
    <text evidence="15">Decapping scavenger enzyme that catalyzes the cleavage of a residual cap structure following the degradation of mRNAs by the 3'-&gt;5' exosome-mediated mRNA decay pathway.</text>
</comment>
<evidence type="ECO:0000256" key="11">
    <source>
        <dbReference type="ARBA" id="ARBA00022990"/>
    </source>
</evidence>
<comment type="subunit">
    <text evidence="4">Homodimer. Associates with components of the exosome multienzyme ribonuclease complex, such as EXOSC3 and EXOSC4. Interacts with NDOR1.</text>
</comment>
<evidence type="ECO:0000256" key="10">
    <source>
        <dbReference type="ARBA" id="ARBA00022801"/>
    </source>
</evidence>
<evidence type="ECO:0000256" key="15">
    <source>
        <dbReference type="PIRNR" id="PIRNR028973"/>
    </source>
</evidence>
<evidence type="ECO:0000313" key="18">
    <source>
        <dbReference type="RefSeq" id="XP_042562757.1"/>
    </source>
</evidence>
<evidence type="ECO:0000256" key="14">
    <source>
        <dbReference type="ARBA" id="ARBA00048222"/>
    </source>
</evidence>
<feature type="compositionally biased region" description="Basic and acidic residues" evidence="16">
    <location>
        <begin position="1"/>
        <end position="10"/>
    </location>
</feature>
<dbReference type="FunFam" id="3.30.428.10:FF:000006">
    <property type="entry name" value="m7GpppX diphosphatase"/>
    <property type="match status" value="1"/>
</dbReference>
<dbReference type="Pfam" id="PF05652">
    <property type="entry name" value="DcpS"/>
    <property type="match status" value="1"/>
</dbReference>
<evidence type="ECO:0000256" key="16">
    <source>
        <dbReference type="SAM" id="MobiDB-lite"/>
    </source>
</evidence>
<evidence type="ECO:0000256" key="7">
    <source>
        <dbReference type="ARBA" id="ARBA00022490"/>
    </source>
</evidence>
<dbReference type="CTD" id="28960"/>
<accession>A0A8M1KFT1</accession>
<comment type="subcellular location">
    <subcellularLocation>
        <location evidence="2">Cytoplasm</location>
    </subcellularLocation>
    <subcellularLocation>
        <location evidence="1 15">Nucleus</location>
    </subcellularLocation>
</comment>
<evidence type="ECO:0000256" key="3">
    <source>
        <dbReference type="ARBA" id="ARBA00010208"/>
    </source>
</evidence>
<evidence type="ECO:0000313" key="17">
    <source>
        <dbReference type="Proteomes" id="UP000515152"/>
    </source>
</evidence>
<comment type="catalytic activity">
    <reaction evidence="14 15">
        <text>a 5'-end (N(7)-methyl 5'-triphosphoguanosine)-ribonucleoside in mRNA + H2O = N(7)-methyl-GMP + a 5'-end diphospho-ribonucleoside in mRNA + 2 H(+)</text>
        <dbReference type="Rhea" id="RHEA:65388"/>
        <dbReference type="Rhea" id="RHEA-COMP:17165"/>
        <dbReference type="Rhea" id="RHEA-COMP:17167"/>
        <dbReference type="ChEBI" id="CHEBI:15377"/>
        <dbReference type="ChEBI" id="CHEBI:15378"/>
        <dbReference type="ChEBI" id="CHEBI:58285"/>
        <dbReference type="ChEBI" id="CHEBI:156461"/>
        <dbReference type="ChEBI" id="CHEBI:167616"/>
        <dbReference type="EC" id="3.6.1.59"/>
    </reaction>
</comment>
<dbReference type="AlphaFoldDB" id="A0A8M1KFT1"/>
<dbReference type="RefSeq" id="XP_042562757.1">
    <property type="nucleotide sequence ID" value="XM_042706823.1"/>
</dbReference>
<dbReference type="PANTHER" id="PTHR12978:SF0">
    <property type="entry name" value="M7GPPPX DIPHOSPHATASE"/>
    <property type="match status" value="1"/>
</dbReference>
<evidence type="ECO:0000256" key="1">
    <source>
        <dbReference type="ARBA" id="ARBA00004123"/>
    </source>
</evidence>
<dbReference type="Pfam" id="PF11969">
    <property type="entry name" value="DcpS_C"/>
    <property type="match status" value="1"/>
</dbReference>
<keyword evidence="8" id="KW-0597">Phosphoprotein</keyword>
<feature type="region of interest" description="Disordered" evidence="16">
    <location>
        <begin position="1"/>
        <end position="38"/>
    </location>
</feature>
<keyword evidence="13 15" id="KW-0539">Nucleus</keyword>
<dbReference type="OrthoDB" id="10264956at2759"/>
<organism evidence="17 18">
    <name type="scientific">Clupea harengus</name>
    <name type="common">Atlantic herring</name>
    <dbReference type="NCBI Taxonomy" id="7950"/>
    <lineage>
        <taxon>Eukaryota</taxon>
        <taxon>Metazoa</taxon>
        <taxon>Chordata</taxon>
        <taxon>Craniata</taxon>
        <taxon>Vertebrata</taxon>
        <taxon>Euteleostomi</taxon>
        <taxon>Actinopterygii</taxon>
        <taxon>Neopterygii</taxon>
        <taxon>Teleostei</taxon>
        <taxon>Clupei</taxon>
        <taxon>Clupeiformes</taxon>
        <taxon>Clupeoidei</taxon>
        <taxon>Clupeidae</taxon>
        <taxon>Clupea</taxon>
    </lineage>
</organism>
<keyword evidence="17" id="KW-1185">Reference proteome</keyword>
<dbReference type="KEGG" id="char:122132060"/>
<proteinExistence type="inferred from homology"/>
<keyword evidence="9 15" id="KW-0507">mRNA processing</keyword>
<dbReference type="FunFam" id="3.30.200.40:FF:000001">
    <property type="entry name" value="m7GpppX diphosphatase"/>
    <property type="match status" value="1"/>
</dbReference>
<dbReference type="GO" id="GO:0000932">
    <property type="term" value="C:P-body"/>
    <property type="evidence" value="ECO:0007669"/>
    <property type="project" value="TreeGrafter"/>
</dbReference>
<dbReference type="GeneID" id="122132060"/>
<dbReference type="PIRSF" id="PIRSF028973">
    <property type="entry name" value="Scavenger_mRNA_decap_enz"/>
    <property type="match status" value="1"/>
</dbReference>
<evidence type="ECO:0000256" key="12">
    <source>
        <dbReference type="ARBA" id="ARBA00023187"/>
    </source>
</evidence>
<name>A0A8M1KFT1_CLUHA</name>
<feature type="compositionally biased region" description="Polar residues" evidence="16">
    <location>
        <begin position="24"/>
        <end position="38"/>
    </location>
</feature>
<dbReference type="GO" id="GO:0000290">
    <property type="term" value="P:deadenylation-dependent decapping of nuclear-transcribed mRNA"/>
    <property type="evidence" value="ECO:0007669"/>
    <property type="project" value="InterPro"/>
</dbReference>
<keyword evidence="7" id="KW-0963">Cytoplasm</keyword>
<dbReference type="InterPro" id="IPR008594">
    <property type="entry name" value="DcpS/DCS2"/>
</dbReference>
<evidence type="ECO:0000256" key="5">
    <source>
        <dbReference type="ARBA" id="ARBA00012520"/>
    </source>
</evidence>
<evidence type="ECO:0000256" key="2">
    <source>
        <dbReference type="ARBA" id="ARBA00004496"/>
    </source>
</evidence>
<reference evidence="18" key="1">
    <citation type="submission" date="2025-08" db="UniProtKB">
        <authorList>
            <consortium name="RefSeq"/>
        </authorList>
    </citation>
    <scope>IDENTIFICATION</scope>
</reference>
<protein>
    <recommendedName>
        <fullName evidence="6 15">m7GpppX diphosphatase</fullName>
        <ecNumber evidence="5 15">3.6.1.59</ecNumber>
    </recommendedName>
</protein>
<dbReference type="GO" id="GO:0000340">
    <property type="term" value="F:RNA 7-methylguanosine cap binding"/>
    <property type="evidence" value="ECO:0007669"/>
    <property type="project" value="TreeGrafter"/>
</dbReference>
<evidence type="ECO:0000256" key="4">
    <source>
        <dbReference type="ARBA" id="ARBA00011140"/>
    </source>
</evidence>
<dbReference type="EC" id="3.6.1.59" evidence="5 15"/>
<dbReference type="Proteomes" id="UP000515152">
    <property type="component" value="Unplaced"/>
</dbReference>
<dbReference type="GO" id="GO:0140932">
    <property type="term" value="F:5'-(N(7)-methyl 5'-triphosphoguanosine)-[mRNA] diphosphatase activity"/>
    <property type="evidence" value="ECO:0007669"/>
    <property type="project" value="UniProtKB-EC"/>
</dbReference>
<dbReference type="GO" id="GO:0005634">
    <property type="term" value="C:nucleus"/>
    <property type="evidence" value="ECO:0007669"/>
    <property type="project" value="UniProtKB-SubCell"/>
</dbReference>
<dbReference type="GO" id="GO:0006397">
    <property type="term" value="P:mRNA processing"/>
    <property type="evidence" value="ECO:0007669"/>
    <property type="project" value="UniProtKB-KW"/>
</dbReference>
<dbReference type="PANTHER" id="PTHR12978">
    <property type="entry name" value="HISTIDINE TRIAD HIT PROTEIN MEMBER"/>
    <property type="match status" value="1"/>
</dbReference>